<comment type="caution">
    <text evidence="1">The sequence shown here is derived from an EMBL/GenBank/DDBJ whole genome shotgun (WGS) entry which is preliminary data.</text>
</comment>
<name>A0A5J4NFH8_9TREM</name>
<dbReference type="CDD" id="cd00063">
    <property type="entry name" value="FN3"/>
    <property type="match status" value="1"/>
</dbReference>
<accession>A0A5J4NFH8</accession>
<dbReference type="InterPro" id="IPR036116">
    <property type="entry name" value="FN3_sf"/>
</dbReference>
<reference evidence="1 2" key="1">
    <citation type="journal article" date="2019" name="Gigascience">
        <title>Whole-genome sequence of the oriental lung fluke Paragonimus westermani.</title>
        <authorList>
            <person name="Oey H."/>
            <person name="Zakrzewski M."/>
            <person name="Narain K."/>
            <person name="Devi K.R."/>
            <person name="Agatsuma T."/>
            <person name="Nawaratna S."/>
            <person name="Gobert G.N."/>
            <person name="Jones M.K."/>
            <person name="Ragan M.A."/>
            <person name="McManus D.P."/>
            <person name="Krause L."/>
        </authorList>
    </citation>
    <scope>NUCLEOTIDE SEQUENCE [LARGE SCALE GENOMIC DNA]</scope>
    <source>
        <strain evidence="1 2">IND2009</strain>
    </source>
</reference>
<sequence length="155" mass="17444">MPQISVATKNEVVQSDFVDTKPISTKLDYGPPLSPVNVKAMMNPAKAPVEEQSIELTWEQPTDQATSAGPDLSADFTITEPHCMLPSTGLKEFLSYEFCVTAENKAGKSRLGRRIRLNWVFKYGSQCTQCFSSRLHRFLVNIAGWWHPVRIRLSQ</sequence>
<evidence type="ECO:0000313" key="2">
    <source>
        <dbReference type="Proteomes" id="UP000324629"/>
    </source>
</evidence>
<evidence type="ECO:0008006" key="3">
    <source>
        <dbReference type="Google" id="ProtNLM"/>
    </source>
</evidence>
<organism evidence="1 2">
    <name type="scientific">Paragonimus westermani</name>
    <dbReference type="NCBI Taxonomy" id="34504"/>
    <lineage>
        <taxon>Eukaryota</taxon>
        <taxon>Metazoa</taxon>
        <taxon>Spiralia</taxon>
        <taxon>Lophotrochozoa</taxon>
        <taxon>Platyhelminthes</taxon>
        <taxon>Trematoda</taxon>
        <taxon>Digenea</taxon>
        <taxon>Plagiorchiida</taxon>
        <taxon>Troglotremata</taxon>
        <taxon>Troglotrematidae</taxon>
        <taxon>Paragonimus</taxon>
    </lineage>
</organism>
<dbReference type="Proteomes" id="UP000324629">
    <property type="component" value="Unassembled WGS sequence"/>
</dbReference>
<dbReference type="InterPro" id="IPR013783">
    <property type="entry name" value="Ig-like_fold"/>
</dbReference>
<dbReference type="AlphaFoldDB" id="A0A5J4NFH8"/>
<protein>
    <recommendedName>
        <fullName evidence="3">Fibronectin type-III domain-containing protein</fullName>
    </recommendedName>
</protein>
<dbReference type="SUPFAM" id="SSF49265">
    <property type="entry name" value="Fibronectin type III"/>
    <property type="match status" value="1"/>
</dbReference>
<dbReference type="Gene3D" id="2.60.40.10">
    <property type="entry name" value="Immunoglobulins"/>
    <property type="match status" value="1"/>
</dbReference>
<proteinExistence type="predicted"/>
<gene>
    <name evidence="1" type="ORF">DEA37_0007450</name>
</gene>
<keyword evidence="2" id="KW-1185">Reference proteome</keyword>
<dbReference type="InterPro" id="IPR003961">
    <property type="entry name" value="FN3_dom"/>
</dbReference>
<evidence type="ECO:0000313" key="1">
    <source>
        <dbReference type="EMBL" id="KAA3674220.1"/>
    </source>
</evidence>
<dbReference type="EMBL" id="QNGE01003301">
    <property type="protein sequence ID" value="KAA3674220.1"/>
    <property type="molecule type" value="Genomic_DNA"/>
</dbReference>